<organism evidence="1 2">
    <name type="scientific">Chelatococcus reniformis</name>
    <dbReference type="NCBI Taxonomy" id="1494448"/>
    <lineage>
        <taxon>Bacteria</taxon>
        <taxon>Pseudomonadati</taxon>
        <taxon>Pseudomonadota</taxon>
        <taxon>Alphaproteobacteria</taxon>
        <taxon>Hyphomicrobiales</taxon>
        <taxon>Chelatococcaceae</taxon>
        <taxon>Chelatococcus</taxon>
    </lineage>
</organism>
<dbReference type="Proteomes" id="UP000637002">
    <property type="component" value="Unassembled WGS sequence"/>
</dbReference>
<dbReference type="EMBL" id="BMGG01000006">
    <property type="protein sequence ID" value="GGC74468.1"/>
    <property type="molecule type" value="Genomic_DNA"/>
</dbReference>
<keyword evidence="2" id="KW-1185">Reference proteome</keyword>
<accession>A0A916XJ84</accession>
<protein>
    <submittedName>
        <fullName evidence="1">Uncharacterized protein</fullName>
    </submittedName>
</protein>
<dbReference type="AlphaFoldDB" id="A0A916XJ84"/>
<sequence length="268" mass="30533">MVELLVLTAADGPYLPYALPYATSVLHHNDDCKVEIFVPDRDHFCQAHGRAIAKLAEFVGPRLVVSEAEFDTHASIVRFIKQPATTAAYVYIGDIDVLVLEPIAPQHIEIMRKNKLRYSNEVKANKDGPTMTGLHFSEYDFYYPVEIPDDIDLGSLDWDADGSLLYRMVSAKAKPRTGKIGRPLHGFHMSQYGWPLNQWGVRDRSRRDKYEALRGTPLWREMRALFDPRYLVYLDILEAAIKGCDYFTDQDIKDSSILSGRGAQTHLR</sequence>
<proteinExistence type="predicted"/>
<name>A0A916XJ84_9HYPH</name>
<evidence type="ECO:0000313" key="1">
    <source>
        <dbReference type="EMBL" id="GGC74468.1"/>
    </source>
</evidence>
<reference evidence="1" key="1">
    <citation type="journal article" date="2014" name="Int. J. Syst. Evol. Microbiol.">
        <title>Complete genome sequence of Corynebacterium casei LMG S-19264T (=DSM 44701T), isolated from a smear-ripened cheese.</title>
        <authorList>
            <consortium name="US DOE Joint Genome Institute (JGI-PGF)"/>
            <person name="Walter F."/>
            <person name="Albersmeier A."/>
            <person name="Kalinowski J."/>
            <person name="Ruckert C."/>
        </authorList>
    </citation>
    <scope>NUCLEOTIDE SEQUENCE</scope>
    <source>
        <strain evidence="1">CGMCC 1.12919</strain>
    </source>
</reference>
<gene>
    <name evidence="1" type="ORF">GCM10010994_36150</name>
</gene>
<evidence type="ECO:0000313" key="2">
    <source>
        <dbReference type="Proteomes" id="UP000637002"/>
    </source>
</evidence>
<dbReference type="RefSeq" id="WP_188610574.1">
    <property type="nucleotide sequence ID" value="NZ_BMGG01000006.1"/>
</dbReference>
<comment type="caution">
    <text evidence="1">The sequence shown here is derived from an EMBL/GenBank/DDBJ whole genome shotgun (WGS) entry which is preliminary data.</text>
</comment>
<reference evidence="1" key="2">
    <citation type="submission" date="2020-09" db="EMBL/GenBank/DDBJ databases">
        <authorList>
            <person name="Sun Q."/>
            <person name="Zhou Y."/>
        </authorList>
    </citation>
    <scope>NUCLEOTIDE SEQUENCE</scope>
    <source>
        <strain evidence="1">CGMCC 1.12919</strain>
    </source>
</reference>